<sequence length="59" mass="6809">MKIPPVKGNITLILDSDPEIMSGTLVFMETRVPLQTFFDYLECEAGLAKFLRSHFDFWV</sequence>
<comment type="caution">
    <text evidence="1">The sequence shown here is derived from an EMBL/GenBank/DDBJ whole genome shotgun (WGS) entry which is preliminary data.</text>
</comment>
<dbReference type="Proteomes" id="UP000599391">
    <property type="component" value="Unassembled WGS sequence"/>
</dbReference>
<organism evidence="1 2">
    <name type="scientific">Atlanticothrix silvestris CENA357</name>
    <dbReference type="NCBI Taxonomy" id="1725252"/>
    <lineage>
        <taxon>Bacteria</taxon>
        <taxon>Bacillati</taxon>
        <taxon>Cyanobacteriota</taxon>
        <taxon>Cyanophyceae</taxon>
        <taxon>Nostocales</taxon>
        <taxon>Nodulariaceae</taxon>
        <taxon>Atlanticothrix</taxon>
        <taxon>Atlanticothrix silvestris</taxon>
    </lineage>
</organism>
<evidence type="ECO:0000313" key="1">
    <source>
        <dbReference type="EMBL" id="MBH8556393.1"/>
    </source>
</evidence>
<name>A0A8J7HK81_9CYAN</name>
<reference evidence="1 2" key="1">
    <citation type="journal article" date="2021" name="Int. J. Syst. Evol. Microbiol.">
        <title>Amazonocrinis nigriterrae gen. nov., sp. nov., Atlanticothrix silvestris gen. nov., sp. nov. and Dendronalium phyllosphericum gen. nov., sp. nov., nostocacean cyanobacteria from Brazilian environments.</title>
        <authorList>
            <person name="Alvarenga D.O."/>
            <person name="Andreote A.P.D."/>
            <person name="Branco L.H.Z."/>
            <person name="Delbaje E."/>
            <person name="Cruz R.B."/>
            <person name="Varani A.M."/>
            <person name="Fiore M.F."/>
        </authorList>
    </citation>
    <scope>NUCLEOTIDE SEQUENCE [LARGE SCALE GENOMIC DNA]</scope>
    <source>
        <strain evidence="1 2">CENA357</strain>
    </source>
</reference>
<dbReference type="RefSeq" id="WP_214442583.1">
    <property type="nucleotide sequence ID" value="NZ_JAECZB010000113.1"/>
</dbReference>
<evidence type="ECO:0000313" key="2">
    <source>
        <dbReference type="Proteomes" id="UP000599391"/>
    </source>
</evidence>
<protein>
    <submittedName>
        <fullName evidence="1">DUF433 domain-containing protein</fullName>
    </submittedName>
</protein>
<accession>A0A8J7HK81</accession>
<dbReference type="AlphaFoldDB" id="A0A8J7HK81"/>
<gene>
    <name evidence="1" type="ORF">I8751_29525</name>
</gene>
<dbReference type="EMBL" id="JAECZB010000113">
    <property type="protein sequence ID" value="MBH8556393.1"/>
    <property type="molecule type" value="Genomic_DNA"/>
</dbReference>
<proteinExistence type="predicted"/>
<keyword evidence="2" id="KW-1185">Reference proteome</keyword>